<dbReference type="EC" id="6.5.1.1" evidence="14"/>
<dbReference type="GO" id="GO:0003677">
    <property type="term" value="F:DNA binding"/>
    <property type="evidence" value="ECO:0007669"/>
    <property type="project" value="InterPro"/>
</dbReference>
<dbReference type="PANTHER" id="PTHR45674:SF4">
    <property type="entry name" value="DNA LIGASE 1"/>
    <property type="match status" value="1"/>
</dbReference>
<dbReference type="Pfam" id="PF01068">
    <property type="entry name" value="DNA_ligase_A_M"/>
    <property type="match status" value="1"/>
</dbReference>
<sequence>MYQYCLRFLICDKRESHLEGSCTLLNCFTRKNRVSFFFSNIYILTKHRNCLLPFFFLYSNRRKVDFLFIINYLHLNSLSYIFMFSRLVSHRYPTGVQLKQANRVMANKKQQSLARFFGGIAPATGSDSPSPKKQQTLTRFFGNSSNNSSPKKATSETKQKRQATPPKSPPPSKKAKIESKSDELSSSNGDIEMETKPELKINGFGNDIRNEAEQLIKLSESEQAKHGNEKLGVKIPYAKLASVFEAIENESSRLAIIAIISQFFLEVLQQSTIDKLIRIVYLCINRLGPDYEPGLELGLGETILIKAISECYGRETSKIKADYKSTGDLGLIAQKSRSLQPTMFKTAPLDVDTVFDNSLKIAKSTGKESQSKKISIIKQMLTACQMKSCEAKFLIRSLQGKLRIGSAEKSIIIGLAQAFVNYENKSNKKIDASKLTEAEEIMKEAFSRVPNYEVVLKTAYQYGIFNLLEHCFVTPGIPLKPMLANPTKSIGEVLDRFQNEEFTCEYKYDGVRAQVHILSDGSVKVFSRNLEDMTQTYPDLISIGKQFAVDGNTISMILDCEAVAWDREAHKILPFQKLTTRKRKDVNEEDIKVQICLFAFDLLYYNNESLLPKSLADRRKIMQENLSPIEDRFQFATATNSSSNLEVLQQFLDQSIKDSCEGLMVKMLNGSDSFYEPSKRSRNWLKLKKDYLEGVGDSLDLVVIGAYNGKGKRTGTYGGFLLASYNEDSGDLETCCKIGTGFSDEDLLNLYNKLHPTEIASPKNYFVYDTNNSNAVPDVWFEPSMLFEVLTADLSLSPIYKTGHQEFGKGVSLRFPRFIRVRDDKGVEDATSSSRVCEFYQRQAHLNN</sequence>
<evidence type="ECO:0000256" key="1">
    <source>
        <dbReference type="ARBA" id="ARBA00004123"/>
    </source>
</evidence>
<evidence type="ECO:0000256" key="2">
    <source>
        <dbReference type="ARBA" id="ARBA00007572"/>
    </source>
</evidence>
<dbReference type="InterPro" id="IPR012309">
    <property type="entry name" value="DNA_ligase_ATP-dep_C"/>
</dbReference>
<dbReference type="VEuPathDB" id="FungiDB:CD36_80760"/>
<dbReference type="RefSeq" id="XP_002419024.1">
    <property type="nucleotide sequence ID" value="XM_002418979.1"/>
</dbReference>
<evidence type="ECO:0000259" key="17">
    <source>
        <dbReference type="PROSITE" id="PS50160"/>
    </source>
</evidence>
<dbReference type="InterPro" id="IPR016059">
    <property type="entry name" value="DNA_ligase_ATP-dep_CS"/>
</dbReference>
<evidence type="ECO:0000256" key="5">
    <source>
        <dbReference type="ARBA" id="ARBA00022705"/>
    </source>
</evidence>
<dbReference type="GO" id="GO:0005739">
    <property type="term" value="C:mitochondrion"/>
    <property type="evidence" value="ECO:0007669"/>
    <property type="project" value="TreeGrafter"/>
</dbReference>
<comment type="subcellular location">
    <subcellularLocation>
        <location evidence="1">Nucleus</location>
    </subcellularLocation>
</comment>
<reference evidence="19 20" key="1">
    <citation type="journal article" date="2009" name="Genome Res.">
        <title>Comparative genomics of the fungal pathogens Candida dubliniensis and Candida albicans.</title>
        <authorList>
            <person name="Jackson A.P."/>
            <person name="Gamble J.A."/>
            <person name="Yeomans T."/>
            <person name="Moran G.P."/>
            <person name="Saunders D."/>
            <person name="Harris D."/>
            <person name="Aslett M."/>
            <person name="Barrell J.F."/>
            <person name="Butler G."/>
            <person name="Citiulo F."/>
            <person name="Coleman D.C."/>
            <person name="de Groot P.W.J."/>
            <person name="Goodwin T.J."/>
            <person name="Quail M.A."/>
            <person name="McQuillan J."/>
            <person name="Munro C.A."/>
            <person name="Pain A."/>
            <person name="Poulter R.T."/>
            <person name="Rajandream M.A."/>
            <person name="Renauld H."/>
            <person name="Spiering M.J."/>
            <person name="Tivey A."/>
            <person name="Gow N.A.R."/>
            <person name="Barrell B."/>
            <person name="Sullivan D.J."/>
            <person name="Berriman M."/>
        </authorList>
    </citation>
    <scope>NUCLEOTIDE SEQUENCE [LARGE SCALE GENOMIC DNA]</scope>
    <source>
        <strain evidence="20">CD36 / ATCC MYA-646 / CBS 7987 / NCPF 3949 / NRRL Y-17841</strain>
    </source>
</reference>
<comment type="catalytic activity">
    <reaction evidence="13 14">
        <text>ATP + (deoxyribonucleotide)n-3'-hydroxyl + 5'-phospho-(deoxyribonucleotide)m = (deoxyribonucleotide)n+m + AMP + diphosphate.</text>
        <dbReference type="EC" id="6.5.1.1"/>
    </reaction>
</comment>
<name>B9WD57_CANDC</name>
<evidence type="ECO:0000256" key="7">
    <source>
        <dbReference type="ARBA" id="ARBA00022763"/>
    </source>
</evidence>
<evidence type="ECO:0000256" key="9">
    <source>
        <dbReference type="ARBA" id="ARBA00023172"/>
    </source>
</evidence>
<dbReference type="GO" id="GO:0006310">
    <property type="term" value="P:DNA recombination"/>
    <property type="evidence" value="ECO:0007669"/>
    <property type="project" value="UniProtKB-KW"/>
</dbReference>
<evidence type="ECO:0000256" key="16">
    <source>
        <dbReference type="SAM" id="MobiDB-lite"/>
    </source>
</evidence>
<feature type="domain" description="ATP-dependent DNA ligase family profile" evidence="17">
    <location>
        <begin position="588"/>
        <end position="726"/>
    </location>
</feature>
<dbReference type="SUPFAM" id="SSF50249">
    <property type="entry name" value="Nucleic acid-binding proteins"/>
    <property type="match status" value="1"/>
</dbReference>
<keyword evidence="3 14" id="KW-0436">Ligase</keyword>
<dbReference type="GO" id="GO:0051301">
    <property type="term" value="P:cell division"/>
    <property type="evidence" value="ECO:0007669"/>
    <property type="project" value="UniProtKB-KW"/>
</dbReference>
<evidence type="ECO:0000256" key="3">
    <source>
        <dbReference type="ARBA" id="ARBA00022598"/>
    </source>
</evidence>
<dbReference type="Gene3D" id="2.40.50.140">
    <property type="entry name" value="Nucleic acid-binding proteins"/>
    <property type="match status" value="1"/>
</dbReference>
<dbReference type="InterPro" id="IPR012340">
    <property type="entry name" value="NA-bd_OB-fold"/>
</dbReference>
<proteinExistence type="inferred from homology"/>
<keyword evidence="12" id="KW-0131">Cell cycle</keyword>
<dbReference type="GO" id="GO:0005524">
    <property type="term" value="F:ATP binding"/>
    <property type="evidence" value="ECO:0007669"/>
    <property type="project" value="UniProtKB-KW"/>
</dbReference>
<dbReference type="FunFam" id="2.40.50.140:FF:000062">
    <property type="entry name" value="DNA ligase"/>
    <property type="match status" value="1"/>
</dbReference>
<keyword evidence="6 14" id="KW-0547">Nucleotide-binding</keyword>
<organism evidence="19 20">
    <name type="scientific">Candida dubliniensis (strain CD36 / ATCC MYA-646 / CBS 7987 / NCPF 3949 / NRRL Y-17841)</name>
    <name type="common">Yeast</name>
    <dbReference type="NCBI Taxonomy" id="573826"/>
    <lineage>
        <taxon>Eukaryota</taxon>
        <taxon>Fungi</taxon>
        <taxon>Dikarya</taxon>
        <taxon>Ascomycota</taxon>
        <taxon>Saccharomycotina</taxon>
        <taxon>Pichiomycetes</taxon>
        <taxon>Debaryomycetaceae</taxon>
        <taxon>Candida/Lodderomyces clade</taxon>
        <taxon>Candida</taxon>
    </lineage>
</organism>
<dbReference type="InterPro" id="IPR036599">
    <property type="entry name" value="DNA_ligase_N_sf"/>
</dbReference>
<dbReference type="AlphaFoldDB" id="B9WD57"/>
<accession>B9WD57</accession>
<evidence type="ECO:0000256" key="13">
    <source>
        <dbReference type="ARBA" id="ARBA00034003"/>
    </source>
</evidence>
<protein>
    <recommendedName>
        <fullName evidence="14">DNA ligase</fullName>
        <ecNumber evidence="14">6.5.1.1</ecNumber>
    </recommendedName>
</protein>
<comment type="similarity">
    <text evidence="2 15">Belongs to the ATP-dependent DNA ligase family.</text>
</comment>
<dbReference type="NCBIfam" id="TIGR00574">
    <property type="entry name" value="dnl1"/>
    <property type="match status" value="1"/>
</dbReference>
<dbReference type="PROSITE" id="PS00333">
    <property type="entry name" value="DNA_LIGASE_A2"/>
    <property type="match status" value="1"/>
</dbReference>
<dbReference type="PROSITE" id="PS00697">
    <property type="entry name" value="DNA_LIGASE_A1"/>
    <property type="match status" value="1"/>
</dbReference>
<dbReference type="Proteomes" id="UP000002605">
    <property type="component" value="Chromosome 3"/>
</dbReference>
<dbReference type="GO" id="GO:0003910">
    <property type="term" value="F:DNA ligase (ATP) activity"/>
    <property type="evidence" value="ECO:0007669"/>
    <property type="project" value="UniProtKB-EC"/>
</dbReference>
<evidence type="ECO:0000256" key="8">
    <source>
        <dbReference type="ARBA" id="ARBA00022840"/>
    </source>
</evidence>
<keyword evidence="10 14" id="KW-0234">DNA repair</keyword>
<dbReference type="Gene3D" id="3.30.1490.70">
    <property type="match status" value="1"/>
</dbReference>
<keyword evidence="5" id="KW-0235">DNA replication</keyword>
<keyword evidence="4" id="KW-0132">Cell division</keyword>
<feature type="region of interest" description="Disordered" evidence="16">
    <location>
        <begin position="121"/>
        <end position="203"/>
    </location>
</feature>
<dbReference type="FunFam" id="3.30.470.30:FF:000016">
    <property type="entry name" value="DNA ligase"/>
    <property type="match status" value="1"/>
</dbReference>
<dbReference type="Pfam" id="PF04675">
    <property type="entry name" value="DNA_ligase_A_N"/>
    <property type="match status" value="1"/>
</dbReference>
<evidence type="ECO:0000313" key="19">
    <source>
        <dbReference type="EMBL" id="CAX42606.1"/>
    </source>
</evidence>
<dbReference type="FunFam" id="1.10.3260.10:FF:000001">
    <property type="entry name" value="DNA ligase"/>
    <property type="match status" value="1"/>
</dbReference>
<dbReference type="InterPro" id="IPR012308">
    <property type="entry name" value="DNA_ligase_ATP-dep_N"/>
</dbReference>
<dbReference type="SUPFAM" id="SSF117018">
    <property type="entry name" value="ATP-dependent DNA ligase DNA-binding domain"/>
    <property type="match status" value="1"/>
</dbReference>
<dbReference type="GO" id="GO:1903461">
    <property type="term" value="P:Okazaki fragment processing involved in mitotic DNA replication"/>
    <property type="evidence" value="ECO:0007669"/>
    <property type="project" value="TreeGrafter"/>
</dbReference>
<dbReference type="HOGENOM" id="CLU_005138_4_2_1"/>
<dbReference type="Pfam" id="PF04679">
    <property type="entry name" value="DNA_ligase_A_C"/>
    <property type="match status" value="1"/>
</dbReference>
<dbReference type="PROSITE" id="PS50160">
    <property type="entry name" value="DNA_LIGASE_A3"/>
    <property type="match status" value="1"/>
</dbReference>
<evidence type="ECO:0000256" key="11">
    <source>
        <dbReference type="ARBA" id="ARBA00023242"/>
    </source>
</evidence>
<dbReference type="GeneID" id="8046806"/>
<dbReference type="GO" id="GO:0006281">
    <property type="term" value="P:DNA repair"/>
    <property type="evidence" value="ECO:0007669"/>
    <property type="project" value="UniProtKB-KW"/>
</dbReference>
<dbReference type="SUPFAM" id="SSF56091">
    <property type="entry name" value="DNA ligase/mRNA capping enzyme, catalytic domain"/>
    <property type="match status" value="1"/>
</dbReference>
<dbReference type="OrthoDB" id="206088at2759"/>
<dbReference type="GO" id="GO:0005634">
    <property type="term" value="C:nucleus"/>
    <property type="evidence" value="ECO:0007669"/>
    <property type="project" value="UniProtKB-SubCell"/>
</dbReference>
<dbReference type="KEGG" id="cdu:CD36_80760"/>
<feature type="compositionally biased region" description="Polar residues" evidence="16">
    <location>
        <begin position="125"/>
        <end position="152"/>
    </location>
</feature>
<evidence type="ECO:0000256" key="15">
    <source>
        <dbReference type="RuleBase" id="RU004196"/>
    </source>
</evidence>
<dbReference type="CGD" id="CAL0000168447">
    <property type="gene designation" value="Cd36_80760"/>
</dbReference>
<gene>
    <name evidence="18" type="ordered locus">Cd36_80760</name>
    <name evidence="19" type="ORF">CD36_80760</name>
</gene>
<keyword evidence="7 14" id="KW-0227">DNA damage</keyword>
<keyword evidence="8 14" id="KW-0067">ATP-binding</keyword>
<dbReference type="CDD" id="cd07900">
    <property type="entry name" value="Adenylation_DNA_ligase_I_Euk"/>
    <property type="match status" value="1"/>
</dbReference>
<evidence type="ECO:0000256" key="12">
    <source>
        <dbReference type="ARBA" id="ARBA00023306"/>
    </source>
</evidence>
<evidence type="ECO:0000256" key="4">
    <source>
        <dbReference type="ARBA" id="ARBA00022618"/>
    </source>
</evidence>
<evidence type="ECO:0000256" key="6">
    <source>
        <dbReference type="ARBA" id="ARBA00022741"/>
    </source>
</evidence>
<dbReference type="EMBL" id="FM992690">
    <property type="protein sequence ID" value="CAX42606.1"/>
    <property type="molecule type" value="Genomic_DNA"/>
</dbReference>
<dbReference type="InterPro" id="IPR050191">
    <property type="entry name" value="ATP-dep_DNA_ligase"/>
</dbReference>
<keyword evidence="9 14" id="KW-0233">DNA recombination</keyword>
<dbReference type="InterPro" id="IPR012310">
    <property type="entry name" value="DNA_ligase_ATP-dep_cent"/>
</dbReference>
<evidence type="ECO:0000313" key="18">
    <source>
        <dbReference type="CGD" id="CAL0000168447"/>
    </source>
</evidence>
<evidence type="ECO:0000256" key="14">
    <source>
        <dbReference type="RuleBase" id="RU000617"/>
    </source>
</evidence>
<dbReference type="GO" id="GO:0071897">
    <property type="term" value="P:DNA biosynthetic process"/>
    <property type="evidence" value="ECO:0007669"/>
    <property type="project" value="InterPro"/>
</dbReference>
<keyword evidence="11" id="KW-0539">Nucleus</keyword>
<dbReference type="Gene3D" id="1.10.3260.10">
    <property type="entry name" value="DNA ligase, ATP-dependent, N-terminal domain"/>
    <property type="match status" value="1"/>
</dbReference>
<dbReference type="eggNOG" id="KOG0967">
    <property type="taxonomic scope" value="Eukaryota"/>
</dbReference>
<keyword evidence="20" id="KW-1185">Reference proteome</keyword>
<dbReference type="InterPro" id="IPR000977">
    <property type="entry name" value="DNA_ligase_ATP-dep"/>
</dbReference>
<evidence type="ECO:0000256" key="10">
    <source>
        <dbReference type="ARBA" id="ARBA00023204"/>
    </source>
</evidence>
<dbReference type="CDD" id="cd07969">
    <property type="entry name" value="OBF_DNA_ligase_I"/>
    <property type="match status" value="1"/>
</dbReference>
<dbReference type="Gene3D" id="3.30.470.30">
    <property type="entry name" value="DNA ligase/mRNA capping enzyme"/>
    <property type="match status" value="1"/>
</dbReference>
<dbReference type="PANTHER" id="PTHR45674">
    <property type="entry name" value="DNA LIGASE 1/3 FAMILY MEMBER"/>
    <property type="match status" value="1"/>
</dbReference>
<evidence type="ECO:0000313" key="20">
    <source>
        <dbReference type="Proteomes" id="UP000002605"/>
    </source>
</evidence>